<proteinExistence type="predicted"/>
<organism evidence="2 3">
    <name type="scientific">Diversispora epigaea</name>
    <dbReference type="NCBI Taxonomy" id="1348612"/>
    <lineage>
        <taxon>Eukaryota</taxon>
        <taxon>Fungi</taxon>
        <taxon>Fungi incertae sedis</taxon>
        <taxon>Mucoromycota</taxon>
        <taxon>Glomeromycotina</taxon>
        <taxon>Glomeromycetes</taxon>
        <taxon>Diversisporales</taxon>
        <taxon>Diversisporaceae</taxon>
        <taxon>Diversispora</taxon>
    </lineage>
</organism>
<evidence type="ECO:0000313" key="2">
    <source>
        <dbReference type="EMBL" id="RHZ63520.1"/>
    </source>
</evidence>
<dbReference type="Proteomes" id="UP000266861">
    <property type="component" value="Unassembled WGS sequence"/>
</dbReference>
<dbReference type="AlphaFoldDB" id="A0A397HSL7"/>
<evidence type="ECO:0000256" key="1">
    <source>
        <dbReference type="SAM" id="MobiDB-lite"/>
    </source>
</evidence>
<feature type="compositionally biased region" description="Basic residues" evidence="1">
    <location>
        <begin position="148"/>
        <end position="159"/>
    </location>
</feature>
<reference evidence="2 3" key="1">
    <citation type="submission" date="2018-08" db="EMBL/GenBank/DDBJ databases">
        <title>Genome and evolution of the arbuscular mycorrhizal fungus Diversispora epigaea (formerly Glomus versiforme) and its bacterial endosymbionts.</title>
        <authorList>
            <person name="Sun X."/>
            <person name="Fei Z."/>
            <person name="Harrison M."/>
        </authorList>
    </citation>
    <scope>NUCLEOTIDE SEQUENCE [LARGE SCALE GENOMIC DNA]</scope>
    <source>
        <strain evidence="2 3">IT104</strain>
    </source>
</reference>
<keyword evidence="3" id="KW-1185">Reference proteome</keyword>
<gene>
    <name evidence="2" type="ORF">Glove_329g29</name>
</gene>
<evidence type="ECO:0000313" key="3">
    <source>
        <dbReference type="Proteomes" id="UP000266861"/>
    </source>
</evidence>
<comment type="caution">
    <text evidence="2">The sequence shown here is derived from an EMBL/GenBank/DDBJ whole genome shotgun (WGS) entry which is preliminary data.</text>
</comment>
<feature type="region of interest" description="Disordered" evidence="1">
    <location>
        <begin position="145"/>
        <end position="168"/>
    </location>
</feature>
<sequence length="168" mass="19131">MSILISKIETLFLEGPLEAICFATIIYLTRKGTTILPLNDIKGFSERAVNASLEKITDFERRMKVLEVLTQERRPGRVMWSGFFLMMSRVSATPKLYVIRLDAVKGLSVEQEAIPNHSREEIDRNLRALQSKLGAPIADTDYTCRPNSKSKCRNPKCRNPKSQIPNYN</sequence>
<dbReference type="EMBL" id="PQFF01000301">
    <property type="protein sequence ID" value="RHZ63520.1"/>
    <property type="molecule type" value="Genomic_DNA"/>
</dbReference>
<dbReference type="OrthoDB" id="2447030at2759"/>
<accession>A0A397HSL7</accession>
<protein>
    <submittedName>
        <fullName evidence="2">Uncharacterized protein</fullName>
    </submittedName>
</protein>
<name>A0A397HSL7_9GLOM</name>